<dbReference type="InterPro" id="IPR046886">
    <property type="entry name" value="RsmE_MTase_dom"/>
</dbReference>
<proteinExistence type="inferred from homology"/>
<keyword evidence="5" id="KW-0698">rRNA processing</keyword>
<gene>
    <name evidence="12" type="ORF">FRACYDRAFT_188595</name>
</gene>
<keyword evidence="7" id="KW-0808">Transferase</keyword>
<organism evidence="12 13">
    <name type="scientific">Fragilariopsis cylindrus CCMP1102</name>
    <dbReference type="NCBI Taxonomy" id="635003"/>
    <lineage>
        <taxon>Eukaryota</taxon>
        <taxon>Sar</taxon>
        <taxon>Stramenopiles</taxon>
        <taxon>Ochrophyta</taxon>
        <taxon>Bacillariophyta</taxon>
        <taxon>Bacillariophyceae</taxon>
        <taxon>Bacillariophycidae</taxon>
        <taxon>Bacillariales</taxon>
        <taxon>Bacillariaceae</taxon>
        <taxon>Fragilariopsis</taxon>
    </lineage>
</organism>
<dbReference type="AlphaFoldDB" id="A0A1E7F786"/>
<dbReference type="OrthoDB" id="2021042at2759"/>
<evidence type="ECO:0000256" key="3">
    <source>
        <dbReference type="ARBA" id="ARBA00012328"/>
    </source>
</evidence>
<evidence type="ECO:0000259" key="11">
    <source>
        <dbReference type="Pfam" id="PF04452"/>
    </source>
</evidence>
<comment type="similarity">
    <text evidence="2">Belongs to the RNA methyltransferase RsmE family.</text>
</comment>
<sequence length="348" mass="38786">MSRLFGGVSSLSFRSSYHFRRTPGHRVRHFHRSVSCNLNRFLFSPEEVVRSTEDSTSIVEIKLPKDDYRTIHAAKTLGLKNGDLIRAGLVGGSSGDDAGQWTDEATVEWIPIPPVKKAEVLKNGNPPGFLSIRLNNLKSIDNDSQSSPATDPINVSLILALPRPLQLGRILPMISQIGVDHLVLTSAKKVPKEYFGSHLFKKPELLTEKLIEGLCQAGDVRLPQLHLVRNFRNFLLSEEFDNLFPKETYARVLSHPKRQSDLEEPLRMSQVEFPKTSPSRIVVAVGPEGGWEEPYELDMLKNDCGFQQITLGSRTLRSDVAVCGLLSLAHEACYSNDKKMLSDPDSSS</sequence>
<accession>A0A1E7F786</accession>
<dbReference type="NCBIfam" id="TIGR00046">
    <property type="entry name" value="RsmE family RNA methyltransferase"/>
    <property type="match status" value="1"/>
</dbReference>
<keyword evidence="6" id="KW-0489">Methyltransferase</keyword>
<evidence type="ECO:0000313" key="12">
    <source>
        <dbReference type="EMBL" id="OEU13723.1"/>
    </source>
</evidence>
<evidence type="ECO:0000256" key="4">
    <source>
        <dbReference type="ARBA" id="ARBA00022490"/>
    </source>
</evidence>
<name>A0A1E7F786_9STRA</name>
<dbReference type="CDD" id="cd18084">
    <property type="entry name" value="RsmE-like"/>
    <property type="match status" value="1"/>
</dbReference>
<evidence type="ECO:0000256" key="2">
    <source>
        <dbReference type="ARBA" id="ARBA00005528"/>
    </source>
</evidence>
<comment type="subcellular location">
    <subcellularLocation>
        <location evidence="1">Cytoplasm</location>
    </subcellularLocation>
</comment>
<feature type="domain" description="Ribosomal RNA small subunit methyltransferase E methyltransferase" evidence="11">
    <location>
        <begin position="151"/>
        <end position="328"/>
    </location>
</feature>
<dbReference type="InterPro" id="IPR029028">
    <property type="entry name" value="Alpha/beta_knot_MTases"/>
</dbReference>
<dbReference type="InterPro" id="IPR006700">
    <property type="entry name" value="RsmE"/>
</dbReference>
<dbReference type="GO" id="GO:0005737">
    <property type="term" value="C:cytoplasm"/>
    <property type="evidence" value="ECO:0007669"/>
    <property type="project" value="UniProtKB-SubCell"/>
</dbReference>
<keyword evidence="13" id="KW-1185">Reference proteome</keyword>
<dbReference type="PANTHER" id="PTHR30027:SF3">
    <property type="entry name" value="16S RRNA (URACIL(1498)-N(3))-METHYLTRANSFERASE"/>
    <property type="match status" value="1"/>
</dbReference>
<dbReference type="PANTHER" id="PTHR30027">
    <property type="entry name" value="RIBOSOMAL RNA SMALL SUBUNIT METHYLTRANSFERASE E"/>
    <property type="match status" value="1"/>
</dbReference>
<evidence type="ECO:0000256" key="6">
    <source>
        <dbReference type="ARBA" id="ARBA00022603"/>
    </source>
</evidence>
<evidence type="ECO:0000313" key="13">
    <source>
        <dbReference type="Proteomes" id="UP000095751"/>
    </source>
</evidence>
<comment type="function">
    <text evidence="9">Specifically methylates the N3 position of the uracil ring of uridine 1498 (m3U1498) in 16S rRNA. Acts on the fully assembled 30S ribosomal subunit.</text>
</comment>
<dbReference type="Proteomes" id="UP000095751">
    <property type="component" value="Unassembled WGS sequence"/>
</dbReference>
<evidence type="ECO:0000256" key="8">
    <source>
        <dbReference type="ARBA" id="ARBA00022691"/>
    </source>
</evidence>
<dbReference type="SUPFAM" id="SSF75217">
    <property type="entry name" value="alpha/beta knot"/>
    <property type="match status" value="1"/>
</dbReference>
<protein>
    <recommendedName>
        <fullName evidence="3">16S rRNA (uracil(1498)-N(3))-methyltransferase</fullName>
        <ecNumber evidence="3">2.1.1.193</ecNumber>
    </recommendedName>
</protein>
<dbReference type="GO" id="GO:0070042">
    <property type="term" value="F:rRNA (uridine-N3-)-methyltransferase activity"/>
    <property type="evidence" value="ECO:0007669"/>
    <property type="project" value="TreeGrafter"/>
</dbReference>
<dbReference type="GO" id="GO:0070475">
    <property type="term" value="P:rRNA base methylation"/>
    <property type="evidence" value="ECO:0007669"/>
    <property type="project" value="TreeGrafter"/>
</dbReference>
<dbReference type="Gene3D" id="3.40.1280.10">
    <property type="match status" value="1"/>
</dbReference>
<evidence type="ECO:0000256" key="10">
    <source>
        <dbReference type="ARBA" id="ARBA00047944"/>
    </source>
</evidence>
<dbReference type="EMBL" id="KV784361">
    <property type="protein sequence ID" value="OEU13723.1"/>
    <property type="molecule type" value="Genomic_DNA"/>
</dbReference>
<dbReference type="EC" id="2.1.1.193" evidence="3"/>
<evidence type="ECO:0000256" key="9">
    <source>
        <dbReference type="ARBA" id="ARBA00025699"/>
    </source>
</evidence>
<keyword evidence="4" id="KW-0963">Cytoplasm</keyword>
<dbReference type="Pfam" id="PF04452">
    <property type="entry name" value="Methyltrans_RNA"/>
    <property type="match status" value="1"/>
</dbReference>
<reference evidence="12 13" key="1">
    <citation type="submission" date="2016-09" db="EMBL/GenBank/DDBJ databases">
        <title>Extensive genetic diversity and differential bi-allelic expression allows diatom success in the polar Southern Ocean.</title>
        <authorList>
            <consortium name="DOE Joint Genome Institute"/>
            <person name="Mock T."/>
            <person name="Otillar R.P."/>
            <person name="Strauss J."/>
            <person name="Dupont C."/>
            <person name="Frickenhaus S."/>
            <person name="Maumus F."/>
            <person name="Mcmullan M."/>
            <person name="Sanges R."/>
            <person name="Schmutz J."/>
            <person name="Toseland A."/>
            <person name="Valas R."/>
            <person name="Veluchamy A."/>
            <person name="Ward B.J."/>
            <person name="Allen A."/>
            <person name="Barry K."/>
            <person name="Falciatore A."/>
            <person name="Ferrante M."/>
            <person name="Fortunato A.E."/>
            <person name="Gloeckner G."/>
            <person name="Gruber A."/>
            <person name="Hipkin R."/>
            <person name="Janech M."/>
            <person name="Kroth P."/>
            <person name="Leese F."/>
            <person name="Lindquist E."/>
            <person name="Lyon B.R."/>
            <person name="Martin J."/>
            <person name="Mayer C."/>
            <person name="Parker M."/>
            <person name="Quesneville H."/>
            <person name="Raymond J."/>
            <person name="Uhlig C."/>
            <person name="Valentin K.U."/>
            <person name="Worden A.Z."/>
            <person name="Armbrust E.V."/>
            <person name="Bowler C."/>
            <person name="Green B."/>
            <person name="Moulton V."/>
            <person name="Van Oosterhout C."/>
            <person name="Grigoriev I."/>
        </authorList>
    </citation>
    <scope>NUCLEOTIDE SEQUENCE [LARGE SCALE GENOMIC DNA]</scope>
    <source>
        <strain evidence="12 13">CCMP1102</strain>
    </source>
</reference>
<dbReference type="InParanoid" id="A0A1E7F786"/>
<evidence type="ECO:0000256" key="5">
    <source>
        <dbReference type="ARBA" id="ARBA00022552"/>
    </source>
</evidence>
<dbReference type="KEGG" id="fcy:FRACYDRAFT_188595"/>
<evidence type="ECO:0000256" key="1">
    <source>
        <dbReference type="ARBA" id="ARBA00004496"/>
    </source>
</evidence>
<keyword evidence="8" id="KW-0949">S-adenosyl-L-methionine</keyword>
<dbReference type="InterPro" id="IPR029026">
    <property type="entry name" value="tRNA_m1G_MTases_N"/>
</dbReference>
<evidence type="ECO:0000256" key="7">
    <source>
        <dbReference type="ARBA" id="ARBA00022679"/>
    </source>
</evidence>
<comment type="catalytic activity">
    <reaction evidence="10">
        <text>uridine(1498) in 16S rRNA + S-adenosyl-L-methionine = N(3)-methyluridine(1498) in 16S rRNA + S-adenosyl-L-homocysteine + H(+)</text>
        <dbReference type="Rhea" id="RHEA:42920"/>
        <dbReference type="Rhea" id="RHEA-COMP:10283"/>
        <dbReference type="Rhea" id="RHEA-COMP:10284"/>
        <dbReference type="ChEBI" id="CHEBI:15378"/>
        <dbReference type="ChEBI" id="CHEBI:57856"/>
        <dbReference type="ChEBI" id="CHEBI:59789"/>
        <dbReference type="ChEBI" id="CHEBI:65315"/>
        <dbReference type="ChEBI" id="CHEBI:74502"/>
        <dbReference type="EC" id="2.1.1.193"/>
    </reaction>
</comment>